<dbReference type="EMBL" id="AWUE01022084">
    <property type="protein sequence ID" value="OMO59674.1"/>
    <property type="molecule type" value="Genomic_DNA"/>
</dbReference>
<evidence type="ECO:0000313" key="3">
    <source>
        <dbReference type="Proteomes" id="UP000187203"/>
    </source>
</evidence>
<dbReference type="Pfam" id="PF13966">
    <property type="entry name" value="zf-RVT"/>
    <property type="match status" value="1"/>
</dbReference>
<gene>
    <name evidence="2" type="ORF">COLO4_34121</name>
</gene>
<dbReference type="STRING" id="93759.A0A1R3GNI6"/>
<dbReference type="Proteomes" id="UP000187203">
    <property type="component" value="Unassembled WGS sequence"/>
</dbReference>
<dbReference type="InterPro" id="IPR026960">
    <property type="entry name" value="RVT-Znf"/>
</dbReference>
<protein>
    <recommendedName>
        <fullName evidence="1">Reverse transcriptase zinc-binding domain-containing protein</fullName>
    </recommendedName>
</protein>
<sequence>MKDKLIWPKEKNGVYTVKSGYHTKKNSSPLRPQISASSSHMIDNKVWSFIWNIKTPPRVKHFLWRASSKAIATRPALKQRKIAQEATCPICHDMDESMEHLILQCPWVETVWFGSMDHVMDKRSITLFDR</sequence>
<reference evidence="3" key="1">
    <citation type="submission" date="2013-09" db="EMBL/GenBank/DDBJ databases">
        <title>Corchorus olitorius genome sequencing.</title>
        <authorList>
            <person name="Alam M."/>
            <person name="Haque M.S."/>
            <person name="Islam M.S."/>
            <person name="Emdad E.M."/>
            <person name="Islam M.M."/>
            <person name="Ahmed B."/>
            <person name="Halim A."/>
            <person name="Hossen Q.M.M."/>
            <person name="Hossain M.Z."/>
            <person name="Ahmed R."/>
            <person name="Khan M.M."/>
            <person name="Islam R."/>
            <person name="Rashid M.M."/>
            <person name="Khan S.A."/>
            <person name="Rahman M.S."/>
            <person name="Alam M."/>
            <person name="Yahiya A.S."/>
            <person name="Khan M.S."/>
            <person name="Azam M.S."/>
            <person name="Haque T."/>
            <person name="Lashkar M.Z.H."/>
            <person name="Akhand A.I."/>
            <person name="Morshed G."/>
            <person name="Roy S."/>
            <person name="Uddin K.S."/>
            <person name="Rabeya T."/>
            <person name="Hossain A.S."/>
            <person name="Chowdhury A."/>
            <person name="Snigdha A.R."/>
            <person name="Mortoza M.S."/>
            <person name="Matin S.A."/>
            <person name="Hoque S.M.E."/>
            <person name="Islam M.K."/>
            <person name="Roy D.K."/>
            <person name="Haider R."/>
            <person name="Moosa M.M."/>
            <person name="Elias S.M."/>
            <person name="Hasan A.M."/>
            <person name="Jahan S."/>
            <person name="Shafiuddin M."/>
            <person name="Mahmood N."/>
            <person name="Shommy N.S."/>
        </authorList>
    </citation>
    <scope>NUCLEOTIDE SEQUENCE [LARGE SCALE GENOMIC DNA]</scope>
    <source>
        <strain evidence="3">cv. O-4</strain>
    </source>
</reference>
<keyword evidence="3" id="KW-1185">Reference proteome</keyword>
<comment type="caution">
    <text evidence="2">The sequence shown here is derived from an EMBL/GenBank/DDBJ whole genome shotgun (WGS) entry which is preliminary data.</text>
</comment>
<evidence type="ECO:0000259" key="1">
    <source>
        <dbReference type="Pfam" id="PF13966"/>
    </source>
</evidence>
<accession>A0A1R3GNI6</accession>
<name>A0A1R3GNI6_9ROSI</name>
<dbReference type="AlphaFoldDB" id="A0A1R3GNI6"/>
<feature type="domain" description="Reverse transcriptase zinc-binding" evidence="1">
    <location>
        <begin position="38"/>
        <end position="112"/>
    </location>
</feature>
<dbReference type="OrthoDB" id="1748441at2759"/>
<proteinExistence type="predicted"/>
<organism evidence="2 3">
    <name type="scientific">Corchorus olitorius</name>
    <dbReference type="NCBI Taxonomy" id="93759"/>
    <lineage>
        <taxon>Eukaryota</taxon>
        <taxon>Viridiplantae</taxon>
        <taxon>Streptophyta</taxon>
        <taxon>Embryophyta</taxon>
        <taxon>Tracheophyta</taxon>
        <taxon>Spermatophyta</taxon>
        <taxon>Magnoliopsida</taxon>
        <taxon>eudicotyledons</taxon>
        <taxon>Gunneridae</taxon>
        <taxon>Pentapetalae</taxon>
        <taxon>rosids</taxon>
        <taxon>malvids</taxon>
        <taxon>Malvales</taxon>
        <taxon>Malvaceae</taxon>
        <taxon>Grewioideae</taxon>
        <taxon>Apeibeae</taxon>
        <taxon>Corchorus</taxon>
    </lineage>
</organism>
<evidence type="ECO:0000313" key="2">
    <source>
        <dbReference type="EMBL" id="OMO59674.1"/>
    </source>
</evidence>